<dbReference type="AlphaFoldDB" id="J3KBY3"/>
<accession>J3KBY3</accession>
<dbReference type="KEGG" id="cim:CIMG_03700"/>
<evidence type="ECO:0000256" key="1">
    <source>
        <dbReference type="SAM" id="MobiDB-lite"/>
    </source>
</evidence>
<dbReference type="Proteomes" id="UP000001261">
    <property type="component" value="Unassembled WGS sequence"/>
</dbReference>
<proteinExistence type="predicted"/>
<feature type="region of interest" description="Disordered" evidence="1">
    <location>
        <begin position="114"/>
        <end position="141"/>
    </location>
</feature>
<reference evidence="3" key="2">
    <citation type="journal article" date="2010" name="Genome Res.">
        <title>Population genomic sequencing of Coccidioides fungi reveals recent hybridization and transposon control.</title>
        <authorList>
            <person name="Neafsey D.E."/>
            <person name="Barker B.M."/>
            <person name="Sharpton T.J."/>
            <person name="Stajich J.E."/>
            <person name="Park D.J."/>
            <person name="Whiston E."/>
            <person name="Hung C.-Y."/>
            <person name="McMahan C."/>
            <person name="White J."/>
            <person name="Sykes S."/>
            <person name="Heiman D."/>
            <person name="Young S."/>
            <person name="Zeng Q."/>
            <person name="Abouelleil A."/>
            <person name="Aftuck L."/>
            <person name="Bessette D."/>
            <person name="Brown A."/>
            <person name="FitzGerald M."/>
            <person name="Lui A."/>
            <person name="Macdonald J.P."/>
            <person name="Priest M."/>
            <person name="Orbach M.J."/>
            <person name="Galgiani J.N."/>
            <person name="Kirkland T.N."/>
            <person name="Cole G.T."/>
            <person name="Birren B.W."/>
            <person name="Henn M.R."/>
            <person name="Taylor J.W."/>
            <person name="Rounsley S.D."/>
        </authorList>
    </citation>
    <scope>GENOME REANNOTATION</scope>
    <source>
        <strain evidence="3">RS</strain>
    </source>
</reference>
<name>J3KBY3_COCIM</name>
<reference evidence="3" key="1">
    <citation type="journal article" date="2009" name="Genome Res.">
        <title>Comparative genomic analyses of the human fungal pathogens Coccidioides and their relatives.</title>
        <authorList>
            <person name="Sharpton T.J."/>
            <person name="Stajich J.E."/>
            <person name="Rounsley S.D."/>
            <person name="Gardner M.J."/>
            <person name="Wortman J.R."/>
            <person name="Jordar V.S."/>
            <person name="Maiti R."/>
            <person name="Kodira C.D."/>
            <person name="Neafsey D.E."/>
            <person name="Zeng Q."/>
            <person name="Hung C.-Y."/>
            <person name="McMahan C."/>
            <person name="Muszewska A."/>
            <person name="Grynberg M."/>
            <person name="Mandel M.A."/>
            <person name="Kellner E.M."/>
            <person name="Barker B.M."/>
            <person name="Galgiani J.N."/>
            <person name="Orbach M.J."/>
            <person name="Kirkland T.N."/>
            <person name="Cole G.T."/>
            <person name="Henn M.R."/>
            <person name="Birren B.W."/>
            <person name="Taylor J.W."/>
        </authorList>
    </citation>
    <scope>NUCLEOTIDE SEQUENCE [LARGE SCALE GENOMIC DNA]</scope>
    <source>
        <strain evidence="3">RS</strain>
    </source>
</reference>
<feature type="region of interest" description="Disordered" evidence="1">
    <location>
        <begin position="1"/>
        <end position="30"/>
    </location>
</feature>
<dbReference type="EMBL" id="GG704916">
    <property type="protein sequence ID" value="EAS32676.3"/>
    <property type="molecule type" value="Genomic_DNA"/>
</dbReference>
<dbReference type="InParanoid" id="J3KBY3"/>
<evidence type="ECO:0000313" key="2">
    <source>
        <dbReference type="EMBL" id="EAS32676.3"/>
    </source>
</evidence>
<keyword evidence="3" id="KW-1185">Reference proteome</keyword>
<dbReference type="GeneID" id="4563358"/>
<gene>
    <name evidence="2" type="ORF">CIMG_03700</name>
</gene>
<dbReference type="RefSeq" id="XP_001244259.2">
    <property type="nucleotide sequence ID" value="XM_001244258.2"/>
</dbReference>
<sequence>MRFEPLHSPEILLETDRRQSGGEEEPGEFERGANCLGREERGSARTTRCLFANNLGWGIPNLDVEGFREVGREEEGRADFHQPVGGRWGEAVTARNKRRAKRVYRRRKADEFEGGRNEMVVREGERDRERERERERETRVN</sequence>
<organism evidence="2 3">
    <name type="scientific">Coccidioides immitis (strain RS)</name>
    <name type="common">Valley fever fungus</name>
    <dbReference type="NCBI Taxonomy" id="246410"/>
    <lineage>
        <taxon>Eukaryota</taxon>
        <taxon>Fungi</taxon>
        <taxon>Dikarya</taxon>
        <taxon>Ascomycota</taxon>
        <taxon>Pezizomycotina</taxon>
        <taxon>Eurotiomycetes</taxon>
        <taxon>Eurotiomycetidae</taxon>
        <taxon>Onygenales</taxon>
        <taxon>Onygenaceae</taxon>
        <taxon>Coccidioides</taxon>
    </lineage>
</organism>
<evidence type="ECO:0000313" key="3">
    <source>
        <dbReference type="Proteomes" id="UP000001261"/>
    </source>
</evidence>
<protein>
    <submittedName>
        <fullName evidence="2">Uncharacterized protein</fullName>
    </submittedName>
</protein>
<dbReference type="VEuPathDB" id="FungiDB:CIMG_03700"/>